<comment type="caution">
    <text evidence="4">The sequence shown here is derived from an EMBL/GenBank/DDBJ whole genome shotgun (WGS) entry which is preliminary data.</text>
</comment>
<dbReference type="eggNOG" id="COG2273">
    <property type="taxonomic scope" value="Bacteria"/>
</dbReference>
<dbReference type="Proteomes" id="UP000029554">
    <property type="component" value="Unassembled WGS sequence"/>
</dbReference>
<accession>A0A095TZM3</accession>
<dbReference type="OrthoDB" id="9805017at2"/>
<evidence type="ECO:0000313" key="5">
    <source>
        <dbReference type="Proteomes" id="UP000029554"/>
    </source>
</evidence>
<dbReference type="Gene3D" id="2.60.40.3080">
    <property type="match status" value="1"/>
</dbReference>
<organism evidence="4 5">
    <name type="scientific">Flavobacterium aquatile LMG 4008 = ATCC 11947</name>
    <dbReference type="NCBI Taxonomy" id="1453498"/>
    <lineage>
        <taxon>Bacteria</taxon>
        <taxon>Pseudomonadati</taxon>
        <taxon>Bacteroidota</taxon>
        <taxon>Flavobacteriia</taxon>
        <taxon>Flavobacteriales</taxon>
        <taxon>Flavobacteriaceae</taxon>
        <taxon>Flavobacterium</taxon>
    </lineage>
</organism>
<evidence type="ECO:0000256" key="1">
    <source>
        <dbReference type="ARBA" id="ARBA00022729"/>
    </source>
</evidence>
<evidence type="ECO:0000256" key="2">
    <source>
        <dbReference type="SAM" id="SignalP"/>
    </source>
</evidence>
<dbReference type="InterPro" id="IPR026444">
    <property type="entry name" value="Secre_tail"/>
</dbReference>
<name>A0A095TZM3_9FLAO</name>
<evidence type="ECO:0000313" key="4">
    <source>
        <dbReference type="EMBL" id="KGD67853.1"/>
    </source>
</evidence>
<dbReference type="Pfam" id="PF18962">
    <property type="entry name" value="Por_Secre_tail"/>
    <property type="match status" value="1"/>
</dbReference>
<dbReference type="NCBIfam" id="TIGR04183">
    <property type="entry name" value="Por_Secre_tail"/>
    <property type="match status" value="1"/>
</dbReference>
<dbReference type="RefSeq" id="WP_035127430.1">
    <property type="nucleotide sequence ID" value="NZ_JRHH01000004.1"/>
</dbReference>
<sequence length="557" mass="56787">MKKITQLFLVAVFATTFSFGQANIVLNAPIGTSTTQQRAPNGTNGHSFMRGASLVLTSELNTITSGTSINTFGFSASAGANSAVTGTIVVYMLNSSDVTFTRGTDWATIIAGMTQVYSGAYTVPATATNIDLTLSTPFVYNGGGIYVAYDFVRTGTAATTAATYNANNTGLTNGCVSAASTTAAPTTLAATSFRPVTRFGYVNPNSNDVAVEGINSLGNIATTLGLTTPISAIVRNKSNTALTNIVVTAGITGANTYNNTQTIASLAAGASVTVNFANWTPTALGANVLNVSVPADQLNSNNSLNFNTTATCFVSGQGQSGVSYAAGVGFNTGGGIISTPILNSVSSTIGGVNVAIASETANVGNTVFGVLLSSTGAILAQSPNTVLVAGDLNTIKTFTFPTPVAIAANQQVHVGFAQTANTLVGYFPLGSYVNPNLTTAYNTSALTGGTLTLLTTNLGQLGIEAVFSGSCALGTESFSTNSFTVYPNPANNFITISNGENAIINTVEITDLNGRLVSNNEVNASEGQISIANLASGVYILNITTDQGKAVKKIVKQ</sequence>
<evidence type="ECO:0000259" key="3">
    <source>
        <dbReference type="Pfam" id="PF18962"/>
    </source>
</evidence>
<reference evidence="4 5" key="1">
    <citation type="submission" date="2014-09" db="EMBL/GenBank/DDBJ databases">
        <title>Whole Genome Shotgun of Flavobacterium aquatile LMG 4008.</title>
        <authorList>
            <person name="Gale A.N."/>
            <person name="Pipes S.E."/>
            <person name="Newman J.D."/>
        </authorList>
    </citation>
    <scope>NUCLEOTIDE SEQUENCE [LARGE SCALE GENOMIC DNA]</scope>
    <source>
        <strain evidence="4 5">LMG 4008</strain>
    </source>
</reference>
<keyword evidence="5" id="KW-1185">Reference proteome</keyword>
<protein>
    <recommendedName>
        <fullName evidence="3">Secretion system C-terminal sorting domain-containing protein</fullName>
    </recommendedName>
</protein>
<gene>
    <name evidence="4" type="ORF">LG45_12115</name>
</gene>
<keyword evidence="1 2" id="KW-0732">Signal</keyword>
<proteinExistence type="predicted"/>
<feature type="domain" description="Secretion system C-terminal sorting" evidence="3">
    <location>
        <begin position="485"/>
        <end position="555"/>
    </location>
</feature>
<feature type="chain" id="PRO_5001911769" description="Secretion system C-terminal sorting domain-containing protein" evidence="2">
    <location>
        <begin position="23"/>
        <end position="557"/>
    </location>
</feature>
<dbReference type="STRING" id="1453498.LG45_12115"/>
<dbReference type="AlphaFoldDB" id="A0A095TZM3"/>
<dbReference type="EMBL" id="JRHH01000004">
    <property type="protein sequence ID" value="KGD67853.1"/>
    <property type="molecule type" value="Genomic_DNA"/>
</dbReference>
<feature type="signal peptide" evidence="2">
    <location>
        <begin position="1"/>
        <end position="22"/>
    </location>
</feature>